<evidence type="ECO:0000256" key="1">
    <source>
        <dbReference type="ARBA" id="ARBA00009136"/>
    </source>
</evidence>
<feature type="region of interest" description="Disordered" evidence="5">
    <location>
        <begin position="14"/>
        <end position="88"/>
    </location>
</feature>
<dbReference type="InterPro" id="IPR019103">
    <property type="entry name" value="Peptidase_aspartic_DDI1-type"/>
</dbReference>
<feature type="region of interest" description="Disordered" evidence="5">
    <location>
        <begin position="101"/>
        <end position="187"/>
    </location>
</feature>
<evidence type="ECO:0000259" key="6">
    <source>
        <dbReference type="Pfam" id="PF09668"/>
    </source>
</evidence>
<feature type="compositionally biased region" description="Low complexity" evidence="5">
    <location>
        <begin position="61"/>
        <end position="78"/>
    </location>
</feature>
<feature type="compositionally biased region" description="Basic and acidic residues" evidence="5">
    <location>
        <begin position="101"/>
        <end position="110"/>
    </location>
</feature>
<dbReference type="PANTHER" id="PTHR12917">
    <property type="entry name" value="ASPARTYL PROTEASE DDI-RELATED"/>
    <property type="match status" value="1"/>
</dbReference>
<keyword evidence="4" id="KW-0378">Hydrolase</keyword>
<feature type="compositionally biased region" description="Basic residues" evidence="5">
    <location>
        <begin position="318"/>
        <end position="327"/>
    </location>
</feature>
<dbReference type="SUPFAM" id="SSF50630">
    <property type="entry name" value="Acid proteases"/>
    <property type="match status" value="1"/>
</dbReference>
<evidence type="ECO:0000256" key="2">
    <source>
        <dbReference type="ARBA" id="ARBA00022670"/>
    </source>
</evidence>
<feature type="compositionally biased region" description="Low complexity" evidence="5">
    <location>
        <begin position="126"/>
        <end position="137"/>
    </location>
</feature>
<dbReference type="InterPro" id="IPR021109">
    <property type="entry name" value="Peptidase_aspartic_dom_sf"/>
</dbReference>
<evidence type="ECO:0000256" key="5">
    <source>
        <dbReference type="SAM" id="MobiDB-lite"/>
    </source>
</evidence>
<keyword evidence="3" id="KW-0064">Aspartyl protease</keyword>
<reference evidence="7" key="1">
    <citation type="submission" date="2019-11" db="UniProtKB">
        <authorList>
            <consortium name="WormBaseParasite"/>
        </authorList>
    </citation>
    <scope>IDENTIFICATION</scope>
</reference>
<sequence length="401" mass="45502">MRCSCYISRGDDPYNYSMRHSQFRPPKHHHHHRGSTTSRSEGSGIYMLQKPGQEWPSHLCNNSRNRSSQRARSNQSLSDRNSSTDGRNSYLLITLKASHIKDDKGKDTSRRRGGSQPKNQFFRADSVSSSSSSTSSSYRKPIPSVTPADHTNERQTPIEILPAGPSPVRRPEEKRRSRRPTSAPGSRAEDRFFNELLVVPGRLQGQSVFIHLNTASTYSLISKHCAERCGLMKYLSRSTDIVVNGVEAIGHLHFCYVTLGDVTIEVSLIVVETLLHDIVLGLDTLKRHGFCIDLGRGELVIGRCGRSRSRRRPDSRVSRKKSFRKARTPVDDNLKRSSTPSHELKVWESGRQKARSDRRTPSKRRHSTFSRSEEKQIRRMIREEFPPNYAVPLVSSSRTGK</sequence>
<dbReference type="Gene3D" id="2.40.70.10">
    <property type="entry name" value="Acid Proteases"/>
    <property type="match status" value="1"/>
</dbReference>
<feature type="compositionally biased region" description="Low complexity" evidence="5">
    <location>
        <begin position="35"/>
        <end position="44"/>
    </location>
</feature>
<dbReference type="GO" id="GO:0004190">
    <property type="term" value="F:aspartic-type endopeptidase activity"/>
    <property type="evidence" value="ECO:0007669"/>
    <property type="project" value="UniProtKB-KW"/>
</dbReference>
<evidence type="ECO:0000256" key="3">
    <source>
        <dbReference type="ARBA" id="ARBA00022750"/>
    </source>
</evidence>
<comment type="similarity">
    <text evidence="1">Belongs to the DDI1 family.</text>
</comment>
<feature type="region of interest" description="Disordered" evidence="5">
    <location>
        <begin position="308"/>
        <end position="401"/>
    </location>
</feature>
<feature type="compositionally biased region" description="Basic and acidic residues" evidence="5">
    <location>
        <begin position="342"/>
        <end position="360"/>
    </location>
</feature>
<feature type="compositionally biased region" description="Basic residues" evidence="5">
    <location>
        <begin position="21"/>
        <end position="34"/>
    </location>
</feature>
<protein>
    <submittedName>
        <fullName evidence="7">Asp_protease domain-containing protein</fullName>
    </submittedName>
</protein>
<evidence type="ECO:0000256" key="4">
    <source>
        <dbReference type="ARBA" id="ARBA00022801"/>
    </source>
</evidence>
<proteinExistence type="inferred from homology"/>
<dbReference type="PANTHER" id="PTHR12917:SF1">
    <property type="entry name" value="AT13091P"/>
    <property type="match status" value="1"/>
</dbReference>
<evidence type="ECO:0000313" key="7">
    <source>
        <dbReference type="WBParaSite" id="MCU_008510-RA"/>
    </source>
</evidence>
<dbReference type="GO" id="GO:0006508">
    <property type="term" value="P:proteolysis"/>
    <property type="evidence" value="ECO:0007669"/>
    <property type="project" value="UniProtKB-KW"/>
</dbReference>
<accession>A0A5K3FKA3</accession>
<dbReference type="WBParaSite" id="MCU_008510-RA">
    <property type="protein sequence ID" value="MCU_008510-RA"/>
    <property type="gene ID" value="MCU_008510"/>
</dbReference>
<organism evidence="7">
    <name type="scientific">Mesocestoides corti</name>
    <name type="common">Flatworm</name>
    <dbReference type="NCBI Taxonomy" id="53468"/>
    <lineage>
        <taxon>Eukaryota</taxon>
        <taxon>Metazoa</taxon>
        <taxon>Spiralia</taxon>
        <taxon>Lophotrochozoa</taxon>
        <taxon>Platyhelminthes</taxon>
        <taxon>Cestoda</taxon>
        <taxon>Eucestoda</taxon>
        <taxon>Cyclophyllidea</taxon>
        <taxon>Mesocestoididae</taxon>
        <taxon>Mesocestoides</taxon>
    </lineage>
</organism>
<feature type="domain" description="Aspartic peptidase DDI1-type" evidence="6">
    <location>
        <begin position="196"/>
        <end position="293"/>
    </location>
</feature>
<dbReference type="AlphaFoldDB" id="A0A5K3FKA3"/>
<name>A0A5K3FKA3_MESCO</name>
<dbReference type="Pfam" id="PF09668">
    <property type="entry name" value="Asp_protease"/>
    <property type="match status" value="1"/>
</dbReference>
<feature type="compositionally biased region" description="Basic and acidic residues" evidence="5">
    <location>
        <begin position="371"/>
        <end position="385"/>
    </location>
</feature>
<keyword evidence="2" id="KW-0645">Protease</keyword>